<dbReference type="AlphaFoldDB" id="A0AAX4JDW0"/>
<sequence>MKSLDQKYNKYKQLFTRYINQEDIKNNSKDDYKHHLNIMYTEIIEELQIKYKNTAALLNSTLIFYIFLHPEKELLKKSTNEIKKVFFLNSILENTKLSEKDTLDTAIEEYSTEIHSERNEIYNFVNITTNVNLLEYHPLVLKYQESKNKIIKIILNKLVLALKMDICKSEQFLDFYKSIEEGLNKKPVQRKSLQIQKKTKRGGVKKKIKILKQLGKN</sequence>
<dbReference type="GeneID" id="90542025"/>
<gene>
    <name evidence="1" type="ORF">VNE69_07269</name>
</gene>
<protein>
    <submittedName>
        <fullName evidence="1">Uncharacterized protein</fullName>
    </submittedName>
</protein>
<evidence type="ECO:0000313" key="2">
    <source>
        <dbReference type="Proteomes" id="UP001334084"/>
    </source>
</evidence>
<reference evidence="1" key="1">
    <citation type="journal article" date="2024" name="BMC Genomics">
        <title>Functional annotation of a divergent genome using sequence and structure-based similarity.</title>
        <authorList>
            <person name="Svedberg D."/>
            <person name="Winiger R.R."/>
            <person name="Berg A."/>
            <person name="Sharma H."/>
            <person name="Tellgren-Roth C."/>
            <person name="Debrunner-Vossbrinck B.A."/>
            <person name="Vossbrinck C.R."/>
            <person name="Barandun J."/>
        </authorList>
    </citation>
    <scope>NUCLEOTIDE SEQUENCE</scope>
    <source>
        <strain evidence="1">Illinois isolate</strain>
    </source>
</reference>
<proteinExistence type="predicted"/>
<dbReference type="EMBL" id="CP142732">
    <property type="protein sequence ID" value="WUR04203.1"/>
    <property type="molecule type" value="Genomic_DNA"/>
</dbReference>
<keyword evidence="2" id="KW-1185">Reference proteome</keyword>
<dbReference type="KEGG" id="vnx:VNE69_07269"/>
<name>A0AAX4JDW0_9MICR</name>
<organism evidence="1 2">
    <name type="scientific">Vairimorpha necatrix</name>
    <dbReference type="NCBI Taxonomy" id="6039"/>
    <lineage>
        <taxon>Eukaryota</taxon>
        <taxon>Fungi</taxon>
        <taxon>Fungi incertae sedis</taxon>
        <taxon>Microsporidia</taxon>
        <taxon>Nosematidae</taxon>
        <taxon>Vairimorpha</taxon>
    </lineage>
</organism>
<evidence type="ECO:0000313" key="1">
    <source>
        <dbReference type="EMBL" id="WUR04203.1"/>
    </source>
</evidence>
<dbReference type="Proteomes" id="UP001334084">
    <property type="component" value="Chromosome 7"/>
</dbReference>
<accession>A0AAX4JDW0</accession>
<dbReference type="RefSeq" id="XP_065330348.1">
    <property type="nucleotide sequence ID" value="XM_065474276.1"/>
</dbReference>